<feature type="region of interest" description="Disordered" evidence="1">
    <location>
        <begin position="77"/>
        <end position="117"/>
    </location>
</feature>
<dbReference type="Proteomes" id="UP001266305">
    <property type="component" value="Unassembled WGS sequence"/>
</dbReference>
<comment type="caution">
    <text evidence="2">The sequence shown here is derived from an EMBL/GenBank/DDBJ whole genome shotgun (WGS) entry which is preliminary data.</text>
</comment>
<name>A0ABQ9TBN6_SAGOE</name>
<accession>A0ABQ9TBN6</accession>
<organism evidence="2 3">
    <name type="scientific">Saguinus oedipus</name>
    <name type="common">Cotton-top tamarin</name>
    <name type="synonym">Oedipomidas oedipus</name>
    <dbReference type="NCBI Taxonomy" id="9490"/>
    <lineage>
        <taxon>Eukaryota</taxon>
        <taxon>Metazoa</taxon>
        <taxon>Chordata</taxon>
        <taxon>Craniata</taxon>
        <taxon>Vertebrata</taxon>
        <taxon>Euteleostomi</taxon>
        <taxon>Mammalia</taxon>
        <taxon>Eutheria</taxon>
        <taxon>Euarchontoglires</taxon>
        <taxon>Primates</taxon>
        <taxon>Haplorrhini</taxon>
        <taxon>Platyrrhini</taxon>
        <taxon>Cebidae</taxon>
        <taxon>Callitrichinae</taxon>
        <taxon>Saguinus</taxon>
    </lineage>
</organism>
<evidence type="ECO:0000313" key="3">
    <source>
        <dbReference type="Proteomes" id="UP001266305"/>
    </source>
</evidence>
<sequence length="224" mass="24362">MRREPGTNFIRGRNSAGGLSDIHKALLAKDTQNSKVCGPLPQSCKSQPTHSGPCPVLWPSGDTDACAYSPELGLWQTQGSKYPQGPPLLRAHPERQHGPPSHMPASSTGGSFPADRAKTRSSYNLETAEEPQGVPCRWHQGHIRLVWRTVQPHPPLSSWAVCSLSSRIRRMAPRDLPPICSLLSSQSLGSLTSSSLTPGLWGCWHLSVTILMPLVHSKPPFEGM</sequence>
<evidence type="ECO:0000313" key="2">
    <source>
        <dbReference type="EMBL" id="KAK2082149.1"/>
    </source>
</evidence>
<protein>
    <submittedName>
        <fullName evidence="2">Uncharacterized protein</fullName>
    </submittedName>
</protein>
<evidence type="ECO:0000256" key="1">
    <source>
        <dbReference type="SAM" id="MobiDB-lite"/>
    </source>
</evidence>
<proteinExistence type="predicted"/>
<keyword evidence="3" id="KW-1185">Reference proteome</keyword>
<reference evidence="2 3" key="1">
    <citation type="submission" date="2023-05" db="EMBL/GenBank/DDBJ databases">
        <title>B98-5 Cell Line De Novo Hybrid Assembly: An Optical Mapping Approach.</title>
        <authorList>
            <person name="Kananen K."/>
            <person name="Auerbach J.A."/>
            <person name="Kautto E."/>
            <person name="Blachly J.S."/>
        </authorList>
    </citation>
    <scope>NUCLEOTIDE SEQUENCE [LARGE SCALE GENOMIC DNA]</scope>
    <source>
        <strain evidence="2">B95-8</strain>
        <tissue evidence="2">Cell line</tissue>
    </source>
</reference>
<gene>
    <name evidence="2" type="ORF">P7K49_039374</name>
</gene>
<dbReference type="EMBL" id="JASSZA010000043">
    <property type="protein sequence ID" value="KAK2082149.1"/>
    <property type="molecule type" value="Genomic_DNA"/>
</dbReference>